<dbReference type="Proteomes" id="UP000831019">
    <property type="component" value="Plasmid pDSM109990_b"/>
</dbReference>
<protein>
    <recommendedName>
        <fullName evidence="4">OpgC protein</fullName>
    </recommendedName>
</protein>
<keyword evidence="2" id="KW-0614">Plasmid</keyword>
<evidence type="ECO:0008006" key="4">
    <source>
        <dbReference type="Google" id="ProtNLM"/>
    </source>
</evidence>
<dbReference type="Pfam" id="PF10129">
    <property type="entry name" value="OpgC_C"/>
    <property type="match status" value="1"/>
</dbReference>
<keyword evidence="1" id="KW-0812">Transmembrane</keyword>
<keyword evidence="1" id="KW-0472">Membrane</keyword>
<proteinExistence type="predicted"/>
<geneLocation type="plasmid" evidence="2 3">
    <name>pDSM109990_b</name>
</geneLocation>
<feature type="transmembrane region" description="Helical" evidence="1">
    <location>
        <begin position="251"/>
        <end position="269"/>
    </location>
</feature>
<feature type="transmembrane region" description="Helical" evidence="1">
    <location>
        <begin position="341"/>
        <end position="360"/>
    </location>
</feature>
<keyword evidence="3" id="KW-1185">Reference proteome</keyword>
<feature type="transmembrane region" description="Helical" evidence="1">
    <location>
        <begin position="161"/>
        <end position="183"/>
    </location>
</feature>
<evidence type="ECO:0000256" key="1">
    <source>
        <dbReference type="SAM" id="Phobius"/>
    </source>
</evidence>
<reference evidence="3" key="1">
    <citation type="journal article" date="2022" name="Microorganisms">
        <title>Beyond the ABCs#Discovery of Three New Plasmid Types in Rhodobacterales (RepQ, RepY, RepW).</title>
        <authorList>
            <person name="Freese H.M."/>
            <person name="Ringel V."/>
            <person name="Overmann J."/>
            <person name="Petersen J."/>
        </authorList>
    </citation>
    <scope>NUCLEOTIDE SEQUENCE [LARGE SCALE GENOMIC DNA]</scope>
    <source>
        <strain evidence="3">DSM 109990</strain>
        <plasmid evidence="3">pDSM109990_b</plasmid>
    </source>
</reference>
<dbReference type="PIRSF" id="PIRSF028704">
    <property type="entry name" value="UPC028704"/>
    <property type="match status" value="1"/>
</dbReference>
<feature type="transmembrane region" description="Helical" evidence="1">
    <location>
        <begin position="66"/>
        <end position="84"/>
    </location>
</feature>
<accession>A0ABY3ZQ21</accession>
<dbReference type="PANTHER" id="PTHR38592">
    <property type="entry name" value="BLL4819 PROTEIN"/>
    <property type="match status" value="1"/>
</dbReference>
<dbReference type="InterPro" id="IPR014550">
    <property type="entry name" value="UCP028704_OpgC"/>
</dbReference>
<feature type="transmembrane region" description="Helical" evidence="1">
    <location>
        <begin position="366"/>
        <end position="386"/>
    </location>
</feature>
<sequence length="421" mass="46490">MQQHNPGLPPAAAAVGTVRVGKAPRDPRIDVFRGIALVMIFINHVPGNPYEYLTIRNLGFADAAEAFFLMSGIAAGLAYTPRFIEKDRMSHGLWRAIAPLWKRAWSLYVVQIALSAVALGIFAAAFQITTQAEFLTKINMRQVFQNPTQALIGIPLLTHQFGYVNILPAYSVLLVCAPAAIMLGLRRPRLLLALSLTLWLVTGIYRLNLPNYPNPGGWFFNPFAWQAIFICGLLVGLSQRQGYRFFPQSRALFWLSVTVLLGILAWKYVPGLGQFLNLQMHHLREAGVPFNLTSHDKTYLSAPRFIHILALGYFLSQLPTVTRMAAHRMASPFRLIGQHGLLIFASGTVLALFCQTLMLAKPEAVWMVWVLPVLGTGALLGIARIAEASRRVLSAPPTAAERQPALTGTGFEKPLTVQSKL</sequence>
<feature type="transmembrane region" description="Helical" evidence="1">
    <location>
        <begin position="304"/>
        <end position="321"/>
    </location>
</feature>
<keyword evidence="1" id="KW-1133">Transmembrane helix</keyword>
<organism evidence="2 3">
    <name type="scientific">Sulfitobacter dubius</name>
    <dbReference type="NCBI Taxonomy" id="218673"/>
    <lineage>
        <taxon>Bacteria</taxon>
        <taxon>Pseudomonadati</taxon>
        <taxon>Pseudomonadota</taxon>
        <taxon>Alphaproteobacteria</taxon>
        <taxon>Rhodobacterales</taxon>
        <taxon>Roseobacteraceae</taxon>
        <taxon>Sulfitobacter</taxon>
    </lineage>
</organism>
<dbReference type="PANTHER" id="PTHR38592:SF3">
    <property type="entry name" value="BLL4819 PROTEIN"/>
    <property type="match status" value="1"/>
</dbReference>
<dbReference type="EMBL" id="CP085146">
    <property type="protein sequence ID" value="UOA16743.1"/>
    <property type="molecule type" value="Genomic_DNA"/>
</dbReference>
<evidence type="ECO:0000313" key="3">
    <source>
        <dbReference type="Proteomes" id="UP000831019"/>
    </source>
</evidence>
<gene>
    <name evidence="2" type="ORF">DSM109990_03629</name>
</gene>
<feature type="transmembrane region" description="Helical" evidence="1">
    <location>
        <begin position="219"/>
        <end position="239"/>
    </location>
</feature>
<feature type="transmembrane region" description="Helical" evidence="1">
    <location>
        <begin position="105"/>
        <end position="128"/>
    </location>
</feature>
<feature type="transmembrane region" description="Helical" evidence="1">
    <location>
        <begin position="190"/>
        <end position="207"/>
    </location>
</feature>
<evidence type="ECO:0000313" key="2">
    <source>
        <dbReference type="EMBL" id="UOA16743.1"/>
    </source>
</evidence>
<name>A0ABY3ZQ21_9RHOB</name>